<protein>
    <submittedName>
        <fullName evidence="1">UDP-glucose 6-dehydrogenase</fullName>
    </submittedName>
</protein>
<accession>A0A2P2ISP4</accession>
<dbReference type="EMBL" id="GGEC01003766">
    <property type="protein sequence ID" value="MBW84249.1"/>
    <property type="molecule type" value="Transcribed_RNA"/>
</dbReference>
<name>A0A2P2ISP4_RHIMU</name>
<reference evidence="1" key="1">
    <citation type="submission" date="2018-02" db="EMBL/GenBank/DDBJ databases">
        <title>Rhizophora mucronata_Transcriptome.</title>
        <authorList>
            <person name="Meera S.P."/>
            <person name="Sreeshan A."/>
            <person name="Augustine A."/>
        </authorList>
    </citation>
    <scope>NUCLEOTIDE SEQUENCE</scope>
    <source>
        <tissue evidence="1">Leaf</tissue>
    </source>
</reference>
<sequence length="64" mass="7358">MKCREAQGASYFLHNSPYYTGKARNDDYTKEKMQQIIQLTASEPQHKRHQSAAFYATAGMSFSH</sequence>
<organism evidence="1">
    <name type="scientific">Rhizophora mucronata</name>
    <name type="common">Asiatic mangrove</name>
    <dbReference type="NCBI Taxonomy" id="61149"/>
    <lineage>
        <taxon>Eukaryota</taxon>
        <taxon>Viridiplantae</taxon>
        <taxon>Streptophyta</taxon>
        <taxon>Embryophyta</taxon>
        <taxon>Tracheophyta</taxon>
        <taxon>Spermatophyta</taxon>
        <taxon>Magnoliopsida</taxon>
        <taxon>eudicotyledons</taxon>
        <taxon>Gunneridae</taxon>
        <taxon>Pentapetalae</taxon>
        <taxon>rosids</taxon>
        <taxon>fabids</taxon>
        <taxon>Malpighiales</taxon>
        <taxon>Rhizophoraceae</taxon>
        <taxon>Rhizophora</taxon>
    </lineage>
</organism>
<dbReference type="AlphaFoldDB" id="A0A2P2ISP4"/>
<proteinExistence type="predicted"/>
<evidence type="ECO:0000313" key="1">
    <source>
        <dbReference type="EMBL" id="MBW84249.1"/>
    </source>
</evidence>